<comment type="caution">
    <text evidence="1">The sequence shown here is derived from an EMBL/GenBank/DDBJ whole genome shotgun (WGS) entry which is preliminary data.</text>
</comment>
<sequence>MLKLATPFVDDMFACCESGYVLDSLDEEAHTLDIIETSANLEILFQFLHNPPPPYEEKVEKPKSPTSYTRIYTSFPEDAIPFPIIPTLLTLADKYSLSEALTTSLHSHLAAYTSVFPLRVYGYAVQLGLDDVAAKTSMYLLAPPLSSYSVEDLKVIPTADAYHKLVLLHDLRIKRLREILRGESIFPHGYGDCPRHSQKTVFLWERKKEDVVNLIEAGEKLFPVSPSIPHHHSV</sequence>
<gene>
    <name evidence="1" type="ORF">QCA50_001575</name>
</gene>
<keyword evidence="2" id="KW-1185">Reference proteome</keyword>
<proteinExistence type="predicted"/>
<dbReference type="EMBL" id="JASBNA010000002">
    <property type="protein sequence ID" value="KAK7694389.1"/>
    <property type="molecule type" value="Genomic_DNA"/>
</dbReference>
<dbReference type="AlphaFoldDB" id="A0AAW0GXH1"/>
<organism evidence="1 2">
    <name type="scientific">Cerrena zonata</name>
    <dbReference type="NCBI Taxonomy" id="2478898"/>
    <lineage>
        <taxon>Eukaryota</taxon>
        <taxon>Fungi</taxon>
        <taxon>Dikarya</taxon>
        <taxon>Basidiomycota</taxon>
        <taxon>Agaricomycotina</taxon>
        <taxon>Agaricomycetes</taxon>
        <taxon>Polyporales</taxon>
        <taxon>Cerrenaceae</taxon>
        <taxon>Cerrena</taxon>
    </lineage>
</organism>
<evidence type="ECO:0000313" key="2">
    <source>
        <dbReference type="Proteomes" id="UP001385951"/>
    </source>
</evidence>
<protein>
    <submittedName>
        <fullName evidence="1">Uncharacterized protein</fullName>
    </submittedName>
</protein>
<reference evidence="1 2" key="1">
    <citation type="submission" date="2022-09" db="EMBL/GenBank/DDBJ databases">
        <authorList>
            <person name="Palmer J.M."/>
        </authorList>
    </citation>
    <scope>NUCLEOTIDE SEQUENCE [LARGE SCALE GENOMIC DNA]</scope>
    <source>
        <strain evidence="1 2">DSM 7382</strain>
    </source>
</reference>
<name>A0AAW0GXH1_9APHY</name>
<accession>A0AAW0GXH1</accession>
<dbReference type="Proteomes" id="UP001385951">
    <property type="component" value="Unassembled WGS sequence"/>
</dbReference>
<evidence type="ECO:0000313" key="1">
    <source>
        <dbReference type="EMBL" id="KAK7694389.1"/>
    </source>
</evidence>